<comment type="caution">
    <text evidence="2">The sequence shown here is derived from an EMBL/GenBank/DDBJ whole genome shotgun (WGS) entry which is preliminary data.</text>
</comment>
<reference evidence="2 3" key="1">
    <citation type="journal article" date="2021" name="Elife">
        <title>Chloroplast acquisition without the gene transfer in kleptoplastic sea slugs, Plakobranchus ocellatus.</title>
        <authorList>
            <person name="Maeda T."/>
            <person name="Takahashi S."/>
            <person name="Yoshida T."/>
            <person name="Shimamura S."/>
            <person name="Takaki Y."/>
            <person name="Nagai Y."/>
            <person name="Toyoda A."/>
            <person name="Suzuki Y."/>
            <person name="Arimoto A."/>
            <person name="Ishii H."/>
            <person name="Satoh N."/>
            <person name="Nishiyama T."/>
            <person name="Hasebe M."/>
            <person name="Maruyama T."/>
            <person name="Minagawa J."/>
            <person name="Obokata J."/>
            <person name="Shigenobu S."/>
        </authorList>
    </citation>
    <scope>NUCLEOTIDE SEQUENCE [LARGE SCALE GENOMIC DNA]</scope>
</reference>
<feature type="compositionally biased region" description="Low complexity" evidence="1">
    <location>
        <begin position="83"/>
        <end position="115"/>
    </location>
</feature>
<feature type="region of interest" description="Disordered" evidence="1">
    <location>
        <begin position="81"/>
        <end position="115"/>
    </location>
</feature>
<dbReference type="Proteomes" id="UP000735302">
    <property type="component" value="Unassembled WGS sequence"/>
</dbReference>
<name>A0AAV3ZXL5_9GAST</name>
<evidence type="ECO:0000313" key="2">
    <source>
        <dbReference type="EMBL" id="GFO00064.1"/>
    </source>
</evidence>
<proteinExistence type="predicted"/>
<gene>
    <name evidence="2" type="ORF">PoB_002656900</name>
</gene>
<keyword evidence="3" id="KW-1185">Reference proteome</keyword>
<organism evidence="2 3">
    <name type="scientific">Plakobranchus ocellatus</name>
    <dbReference type="NCBI Taxonomy" id="259542"/>
    <lineage>
        <taxon>Eukaryota</taxon>
        <taxon>Metazoa</taxon>
        <taxon>Spiralia</taxon>
        <taxon>Lophotrochozoa</taxon>
        <taxon>Mollusca</taxon>
        <taxon>Gastropoda</taxon>
        <taxon>Heterobranchia</taxon>
        <taxon>Euthyneura</taxon>
        <taxon>Panpulmonata</taxon>
        <taxon>Sacoglossa</taxon>
        <taxon>Placobranchoidea</taxon>
        <taxon>Plakobranchidae</taxon>
        <taxon>Plakobranchus</taxon>
    </lineage>
</organism>
<dbReference type="AlphaFoldDB" id="A0AAV3ZXL5"/>
<accession>A0AAV3ZXL5</accession>
<dbReference type="EMBL" id="BLXT01003028">
    <property type="protein sequence ID" value="GFO00064.1"/>
    <property type="molecule type" value="Genomic_DNA"/>
</dbReference>
<protein>
    <submittedName>
        <fullName evidence="2">Uncharacterized protein</fullName>
    </submittedName>
</protein>
<evidence type="ECO:0000256" key="1">
    <source>
        <dbReference type="SAM" id="MobiDB-lite"/>
    </source>
</evidence>
<sequence length="134" mass="14265">MRMRSGRFSSSVLSNLPLTVISQFDILVGLGDYGRSPKRLTNSVKTNQFIEIVPSAQLLNAISQKHGRIRNKLINIKPTQTYAAPDNAGPDDAAPDAAAPNDAAPNAAAPNGAAPSVTCPPHNFVHFCQTWKGS</sequence>
<evidence type="ECO:0000313" key="3">
    <source>
        <dbReference type="Proteomes" id="UP000735302"/>
    </source>
</evidence>